<dbReference type="PROSITE" id="PS50932">
    <property type="entry name" value="HTH_LACI_2"/>
    <property type="match status" value="1"/>
</dbReference>
<dbReference type="STRING" id="1348253.LK09_17025"/>
<dbReference type="PANTHER" id="PTHR30146">
    <property type="entry name" value="LACI-RELATED TRANSCRIPTIONAL REPRESSOR"/>
    <property type="match status" value="1"/>
</dbReference>
<keyword evidence="6" id="KW-1185">Reference proteome</keyword>
<evidence type="ECO:0000256" key="2">
    <source>
        <dbReference type="ARBA" id="ARBA00023125"/>
    </source>
</evidence>
<dbReference type="InterPro" id="IPR028082">
    <property type="entry name" value="Peripla_BP_I"/>
</dbReference>
<dbReference type="CDD" id="cd06267">
    <property type="entry name" value="PBP1_LacI_sugar_binding-like"/>
    <property type="match status" value="1"/>
</dbReference>
<dbReference type="PROSITE" id="PS00356">
    <property type="entry name" value="HTH_LACI_1"/>
    <property type="match status" value="1"/>
</dbReference>
<dbReference type="PANTHER" id="PTHR30146:SF155">
    <property type="entry name" value="ALANINE RACEMASE"/>
    <property type="match status" value="1"/>
</dbReference>
<proteinExistence type="predicted"/>
<dbReference type="RefSeq" id="WP_039402254.1">
    <property type="nucleotide sequence ID" value="NZ_JTDK01000017.1"/>
</dbReference>
<dbReference type="SUPFAM" id="SSF47413">
    <property type="entry name" value="lambda repressor-like DNA-binding domains"/>
    <property type="match status" value="1"/>
</dbReference>
<dbReference type="Pfam" id="PF00356">
    <property type="entry name" value="LacI"/>
    <property type="match status" value="1"/>
</dbReference>
<evidence type="ECO:0000313" key="5">
    <source>
        <dbReference type="EMBL" id="KHK96051.1"/>
    </source>
</evidence>
<dbReference type="InterPro" id="IPR000843">
    <property type="entry name" value="HTH_LacI"/>
</dbReference>
<name>A0A0B1ZZ83_9MICO</name>
<feature type="domain" description="HTH lacI-type" evidence="4">
    <location>
        <begin position="5"/>
        <end position="59"/>
    </location>
</feature>
<evidence type="ECO:0000256" key="3">
    <source>
        <dbReference type="ARBA" id="ARBA00023163"/>
    </source>
</evidence>
<dbReference type="SMART" id="SM00354">
    <property type="entry name" value="HTH_LACI"/>
    <property type="match status" value="1"/>
</dbReference>
<reference evidence="5 6" key="1">
    <citation type="submission" date="2014-11" db="EMBL/GenBank/DDBJ databases">
        <title>Genome sequence of Microbacterium mangrovi MUSC 115(T).</title>
        <authorList>
            <person name="Lee L.-H."/>
        </authorList>
    </citation>
    <scope>NUCLEOTIDE SEQUENCE [LARGE SCALE GENOMIC DNA]</scope>
    <source>
        <strain evidence="5 6">MUSC 115</strain>
    </source>
</reference>
<organism evidence="5 6">
    <name type="scientific">Microbacterium mangrovi</name>
    <dbReference type="NCBI Taxonomy" id="1348253"/>
    <lineage>
        <taxon>Bacteria</taxon>
        <taxon>Bacillati</taxon>
        <taxon>Actinomycetota</taxon>
        <taxon>Actinomycetes</taxon>
        <taxon>Micrococcales</taxon>
        <taxon>Microbacteriaceae</taxon>
        <taxon>Microbacterium</taxon>
    </lineage>
</organism>
<dbReference type="CDD" id="cd01392">
    <property type="entry name" value="HTH_LacI"/>
    <property type="match status" value="1"/>
</dbReference>
<dbReference type="SUPFAM" id="SSF53822">
    <property type="entry name" value="Periplasmic binding protein-like I"/>
    <property type="match status" value="1"/>
</dbReference>
<dbReference type="InterPro" id="IPR046335">
    <property type="entry name" value="LacI/GalR-like_sensor"/>
</dbReference>
<dbReference type="InterPro" id="IPR010982">
    <property type="entry name" value="Lambda_DNA-bd_dom_sf"/>
</dbReference>
<evidence type="ECO:0000259" key="4">
    <source>
        <dbReference type="PROSITE" id="PS50932"/>
    </source>
</evidence>
<dbReference type="GO" id="GO:0003700">
    <property type="term" value="F:DNA-binding transcription factor activity"/>
    <property type="evidence" value="ECO:0007669"/>
    <property type="project" value="TreeGrafter"/>
</dbReference>
<evidence type="ECO:0000256" key="1">
    <source>
        <dbReference type="ARBA" id="ARBA00023015"/>
    </source>
</evidence>
<comment type="caution">
    <text evidence="5">The sequence shown here is derived from an EMBL/GenBank/DDBJ whole genome shotgun (WGS) entry which is preliminary data.</text>
</comment>
<protein>
    <recommendedName>
        <fullName evidence="4">HTH lacI-type domain-containing protein</fullName>
    </recommendedName>
</protein>
<dbReference type="Gene3D" id="3.40.50.2300">
    <property type="match status" value="2"/>
</dbReference>
<accession>A0A0B1ZZ83</accession>
<dbReference type="Gene3D" id="1.10.260.40">
    <property type="entry name" value="lambda repressor-like DNA-binding domains"/>
    <property type="match status" value="1"/>
</dbReference>
<keyword evidence="3" id="KW-0804">Transcription</keyword>
<dbReference type="GO" id="GO:0000976">
    <property type="term" value="F:transcription cis-regulatory region binding"/>
    <property type="evidence" value="ECO:0007669"/>
    <property type="project" value="TreeGrafter"/>
</dbReference>
<dbReference type="AlphaFoldDB" id="A0A0B1ZZ83"/>
<dbReference type="Pfam" id="PF13377">
    <property type="entry name" value="Peripla_BP_3"/>
    <property type="match status" value="1"/>
</dbReference>
<dbReference type="Proteomes" id="UP000031030">
    <property type="component" value="Unassembled WGS sequence"/>
</dbReference>
<keyword evidence="1" id="KW-0805">Transcription regulation</keyword>
<gene>
    <name evidence="5" type="ORF">LK09_17025</name>
</gene>
<keyword evidence="2" id="KW-0238">DNA-binding</keyword>
<dbReference type="EMBL" id="JTDK01000017">
    <property type="protein sequence ID" value="KHK96051.1"/>
    <property type="molecule type" value="Genomic_DNA"/>
</dbReference>
<evidence type="ECO:0000313" key="6">
    <source>
        <dbReference type="Proteomes" id="UP000031030"/>
    </source>
</evidence>
<sequence>MSQRVTILDVAADADVSIASVSAALNGRPGVSKDTRARIIQSAERLGWVPSVRGRGLSGKRSYALGLVLARQPEVIESDPFFAGFIAGVEGELQSRGYALVLQLAGRNEGPDRYRQLHLDHRVDGVFITDMSVDDPRVALVTELGLPAVAINSGPGCAITSVRQDQNAGFGELVRRVVELGHRDIAHVAGRRGMIHTRQRIDVWRSTLHAAGIRPGSLVYGDFSTESGSRAADRLLSGPGPAPTAVVCANDLMAIGFIARASSLGYDVPRDVSVTGFDGIHLGRYIRPALTTVVTSPRELGAEAAKTLLKLVDGQAVADLDIAPTHLLERDSLLAPMR</sequence>